<evidence type="ECO:0000313" key="1">
    <source>
        <dbReference type="EMBL" id="KAH7919729.1"/>
    </source>
</evidence>
<sequence>MYLKAVFSIVICFLAAALVQAKCSLSDNHSADWVVDMFQGTDCFASSNPKSKVHHYGDLSLDHYCSACYALPSPLKGRVDSIVYTANVGTYMVLQLYSSSDCTGHPLGERRGSKIWNSTPSGWYKTASFKVCLPGKS</sequence>
<comment type="caution">
    <text evidence="1">The sequence shown here is derived from an EMBL/GenBank/DDBJ whole genome shotgun (WGS) entry which is preliminary data.</text>
</comment>
<reference evidence="1" key="1">
    <citation type="journal article" date="2021" name="New Phytol.">
        <title>Evolutionary innovations through gain and loss of genes in the ectomycorrhizal Boletales.</title>
        <authorList>
            <person name="Wu G."/>
            <person name="Miyauchi S."/>
            <person name="Morin E."/>
            <person name="Kuo A."/>
            <person name="Drula E."/>
            <person name="Varga T."/>
            <person name="Kohler A."/>
            <person name="Feng B."/>
            <person name="Cao Y."/>
            <person name="Lipzen A."/>
            <person name="Daum C."/>
            <person name="Hundley H."/>
            <person name="Pangilinan J."/>
            <person name="Johnson J."/>
            <person name="Barry K."/>
            <person name="LaButti K."/>
            <person name="Ng V."/>
            <person name="Ahrendt S."/>
            <person name="Min B."/>
            <person name="Choi I.G."/>
            <person name="Park H."/>
            <person name="Plett J.M."/>
            <person name="Magnuson J."/>
            <person name="Spatafora J.W."/>
            <person name="Nagy L.G."/>
            <person name="Henrissat B."/>
            <person name="Grigoriev I.V."/>
            <person name="Yang Z.L."/>
            <person name="Xu J."/>
            <person name="Martin F.M."/>
        </authorList>
    </citation>
    <scope>NUCLEOTIDE SEQUENCE</scope>
    <source>
        <strain evidence="1">KUC20120723A-06</strain>
    </source>
</reference>
<organism evidence="1 2">
    <name type="scientific">Leucogyrophana mollusca</name>
    <dbReference type="NCBI Taxonomy" id="85980"/>
    <lineage>
        <taxon>Eukaryota</taxon>
        <taxon>Fungi</taxon>
        <taxon>Dikarya</taxon>
        <taxon>Basidiomycota</taxon>
        <taxon>Agaricomycotina</taxon>
        <taxon>Agaricomycetes</taxon>
        <taxon>Agaricomycetidae</taxon>
        <taxon>Boletales</taxon>
        <taxon>Boletales incertae sedis</taxon>
        <taxon>Leucogyrophana</taxon>
    </lineage>
</organism>
<gene>
    <name evidence="1" type="ORF">BV22DRAFT_845689</name>
</gene>
<protein>
    <submittedName>
        <fullName evidence="1">Uncharacterized protein</fullName>
    </submittedName>
</protein>
<dbReference type="Proteomes" id="UP000790709">
    <property type="component" value="Unassembled WGS sequence"/>
</dbReference>
<dbReference type="EMBL" id="MU266635">
    <property type="protein sequence ID" value="KAH7919729.1"/>
    <property type="molecule type" value="Genomic_DNA"/>
</dbReference>
<keyword evidence="2" id="KW-1185">Reference proteome</keyword>
<proteinExistence type="predicted"/>
<accession>A0ACB8B387</accession>
<evidence type="ECO:0000313" key="2">
    <source>
        <dbReference type="Proteomes" id="UP000790709"/>
    </source>
</evidence>
<name>A0ACB8B387_9AGAM</name>